<proteinExistence type="predicted"/>
<organism evidence="1 2">
    <name type="scientific">Clunio marinus</name>
    <dbReference type="NCBI Taxonomy" id="568069"/>
    <lineage>
        <taxon>Eukaryota</taxon>
        <taxon>Metazoa</taxon>
        <taxon>Ecdysozoa</taxon>
        <taxon>Arthropoda</taxon>
        <taxon>Hexapoda</taxon>
        <taxon>Insecta</taxon>
        <taxon>Pterygota</taxon>
        <taxon>Neoptera</taxon>
        <taxon>Endopterygota</taxon>
        <taxon>Diptera</taxon>
        <taxon>Nematocera</taxon>
        <taxon>Chironomoidea</taxon>
        <taxon>Chironomidae</taxon>
        <taxon>Clunio</taxon>
    </lineage>
</organism>
<dbReference type="STRING" id="568069.A0A1J1J8H0"/>
<dbReference type="Proteomes" id="UP000183832">
    <property type="component" value="Unassembled WGS sequence"/>
</dbReference>
<protein>
    <submittedName>
        <fullName evidence="1">CLUMA_CG021666, isoform A</fullName>
    </submittedName>
</protein>
<reference evidence="1 2" key="1">
    <citation type="submission" date="2015-04" db="EMBL/GenBank/DDBJ databases">
        <authorList>
            <person name="Syromyatnikov M.Y."/>
            <person name="Popov V.N."/>
        </authorList>
    </citation>
    <scope>NUCLEOTIDE SEQUENCE [LARGE SCALE GENOMIC DNA]</scope>
</reference>
<evidence type="ECO:0000313" key="1">
    <source>
        <dbReference type="EMBL" id="CRL08680.1"/>
    </source>
</evidence>
<sequence length="226" mass="26885">MKAIKEAIDMHIETRKTIRKDSSKRQPMRKKNVKKFEKFEAELMSPSEKKNNFDKIFYGQNTSMTNIEQIGRRKSDNNGGCFEAASRRILKRKHSEVEKKSFIETIKEKFGFKIEEEAANQPQRSILTSNVRNKKGENNFSYQHDDFNSFDIVTNNVECCDVDEHELQQPPRKRVKFDEKNLIISSITYQRQQRKQSEDDNLRMKHFYNNKKSFFSKFIDFTANLF</sequence>
<evidence type="ECO:0000313" key="2">
    <source>
        <dbReference type="Proteomes" id="UP000183832"/>
    </source>
</evidence>
<gene>
    <name evidence="1" type="ORF">CLUMA_CG021666</name>
</gene>
<accession>A0A1J1J8H0</accession>
<dbReference type="OrthoDB" id="245697at2759"/>
<dbReference type="EMBL" id="CVRI01000075">
    <property type="protein sequence ID" value="CRL08680.1"/>
    <property type="molecule type" value="Genomic_DNA"/>
</dbReference>
<name>A0A1J1J8H0_9DIPT</name>
<dbReference type="AlphaFoldDB" id="A0A1J1J8H0"/>
<keyword evidence="2" id="KW-1185">Reference proteome</keyword>